<dbReference type="AlphaFoldDB" id="A0A0F9UZ53"/>
<proteinExistence type="predicted"/>
<accession>A0A0F9UZ53</accession>
<dbReference type="EMBL" id="LAZR01000498">
    <property type="protein sequence ID" value="KKN66511.1"/>
    <property type="molecule type" value="Genomic_DNA"/>
</dbReference>
<comment type="caution">
    <text evidence="1">The sequence shown here is derived from an EMBL/GenBank/DDBJ whole genome shotgun (WGS) entry which is preliminary data.</text>
</comment>
<name>A0A0F9UZ53_9ZZZZ</name>
<organism evidence="1">
    <name type="scientific">marine sediment metagenome</name>
    <dbReference type="NCBI Taxonomy" id="412755"/>
    <lineage>
        <taxon>unclassified sequences</taxon>
        <taxon>metagenomes</taxon>
        <taxon>ecological metagenomes</taxon>
    </lineage>
</organism>
<sequence length="80" mass="9433">MYKYELFESNGRSIGYLLLPHYIYPETVITDEGISVRFVGFTEDETQRVIEIACDNIECNQMEEAYLRLLADRFTEEVKL</sequence>
<evidence type="ECO:0000313" key="1">
    <source>
        <dbReference type="EMBL" id="KKN66511.1"/>
    </source>
</evidence>
<reference evidence="1" key="1">
    <citation type="journal article" date="2015" name="Nature">
        <title>Complex archaea that bridge the gap between prokaryotes and eukaryotes.</title>
        <authorList>
            <person name="Spang A."/>
            <person name="Saw J.H."/>
            <person name="Jorgensen S.L."/>
            <person name="Zaremba-Niedzwiedzka K."/>
            <person name="Martijn J."/>
            <person name="Lind A.E."/>
            <person name="van Eijk R."/>
            <person name="Schleper C."/>
            <person name="Guy L."/>
            <person name="Ettema T.J."/>
        </authorList>
    </citation>
    <scope>NUCLEOTIDE SEQUENCE</scope>
</reference>
<gene>
    <name evidence="1" type="ORF">LCGC14_0470450</name>
</gene>
<protein>
    <submittedName>
        <fullName evidence="1">Uncharacterized protein</fullName>
    </submittedName>
</protein>